<protein>
    <recommendedName>
        <fullName evidence="15">Histidine biosynthesis bifunctional protein HisIE</fullName>
    </recommendedName>
    <domain>
        <recommendedName>
            <fullName evidence="15">Phosphoribosyl-AMP cyclohydrolase</fullName>
            <shortName evidence="15">PRA-CH</shortName>
            <ecNumber evidence="15">3.5.4.19</ecNumber>
        </recommendedName>
    </domain>
    <domain>
        <recommendedName>
            <fullName evidence="15">Phosphoribosyl-ATP pyrophosphatase</fullName>
            <shortName evidence="15">PRA-PH</shortName>
            <ecNumber evidence="15">3.6.1.31</ecNumber>
        </recommendedName>
    </domain>
</protein>
<comment type="catalytic activity">
    <reaction evidence="2 15">
        <text>1-(5-phospho-beta-D-ribosyl)-ATP + H2O = 1-(5-phospho-beta-D-ribosyl)-5'-AMP + diphosphate + H(+)</text>
        <dbReference type="Rhea" id="RHEA:22828"/>
        <dbReference type="ChEBI" id="CHEBI:15377"/>
        <dbReference type="ChEBI" id="CHEBI:15378"/>
        <dbReference type="ChEBI" id="CHEBI:33019"/>
        <dbReference type="ChEBI" id="CHEBI:59457"/>
        <dbReference type="ChEBI" id="CHEBI:73183"/>
        <dbReference type="EC" id="3.6.1.31"/>
    </reaction>
</comment>
<dbReference type="PANTHER" id="PTHR42945:SF9">
    <property type="entry name" value="HISTIDINE BIOSYNTHESIS BIFUNCTIONAL PROTEIN HISIE"/>
    <property type="match status" value="1"/>
</dbReference>
<dbReference type="HAMAP" id="MF_01019">
    <property type="entry name" value="HisIE"/>
    <property type="match status" value="1"/>
</dbReference>
<dbReference type="HAMAP" id="MF_01020">
    <property type="entry name" value="HisE"/>
    <property type="match status" value="1"/>
</dbReference>
<keyword evidence="10 15" id="KW-0547">Nucleotide-binding</keyword>
<evidence type="ECO:0000256" key="5">
    <source>
        <dbReference type="ARBA" id="ARBA00005204"/>
    </source>
</evidence>
<dbReference type="InterPro" id="IPR021130">
    <property type="entry name" value="PRib-ATP_PPHydrolase-like"/>
</dbReference>
<evidence type="ECO:0000256" key="15">
    <source>
        <dbReference type="HAMAP-Rule" id="MF_01019"/>
    </source>
</evidence>
<dbReference type="InterPro" id="IPR008179">
    <property type="entry name" value="HisE"/>
</dbReference>
<evidence type="ECO:0000256" key="4">
    <source>
        <dbReference type="ARBA" id="ARBA00005169"/>
    </source>
</evidence>
<dbReference type="SUPFAM" id="SSF101386">
    <property type="entry name" value="all-alpha NTP pyrophosphatases"/>
    <property type="match status" value="1"/>
</dbReference>
<dbReference type="GO" id="GO:0000105">
    <property type="term" value="P:L-histidine biosynthetic process"/>
    <property type="evidence" value="ECO:0007669"/>
    <property type="project" value="UniProtKB-UniRule"/>
</dbReference>
<dbReference type="InterPro" id="IPR026660">
    <property type="entry name" value="PRA-CH"/>
</dbReference>
<evidence type="ECO:0000256" key="8">
    <source>
        <dbReference type="ARBA" id="ARBA00022490"/>
    </source>
</evidence>
<comment type="pathway">
    <text evidence="5 15">Amino-acid biosynthesis; L-histidine biosynthesis; L-histidine from 5-phospho-alpha-D-ribose 1-diphosphate: step 2/9.</text>
</comment>
<evidence type="ECO:0000313" key="18">
    <source>
        <dbReference type="Proteomes" id="UP000189761"/>
    </source>
</evidence>
<keyword evidence="12 15" id="KW-0067">ATP-binding</keyword>
<comment type="catalytic activity">
    <reaction evidence="1 15">
        <text>1-(5-phospho-beta-D-ribosyl)-5'-AMP + H2O = 1-(5-phospho-beta-D-ribosyl)-5-[(5-phospho-beta-D-ribosylamino)methylideneamino]imidazole-4-carboxamide</text>
        <dbReference type="Rhea" id="RHEA:20049"/>
        <dbReference type="ChEBI" id="CHEBI:15377"/>
        <dbReference type="ChEBI" id="CHEBI:58435"/>
        <dbReference type="ChEBI" id="CHEBI:59457"/>
        <dbReference type="EC" id="3.5.4.19"/>
    </reaction>
</comment>
<comment type="similarity">
    <text evidence="7 15">In the N-terminal section; belongs to the PRA-CH family.</text>
</comment>
<comment type="pathway">
    <text evidence="4 15">Amino-acid biosynthesis; L-histidine biosynthesis; L-histidine from 5-phospho-alpha-D-ribose 1-diphosphate: step 3/9.</text>
</comment>
<dbReference type="NCBIfam" id="NF000768">
    <property type="entry name" value="PRK00051.1"/>
    <property type="match status" value="1"/>
</dbReference>
<evidence type="ECO:0000256" key="12">
    <source>
        <dbReference type="ARBA" id="ARBA00022840"/>
    </source>
</evidence>
<comment type="similarity">
    <text evidence="6 15">In the C-terminal section; belongs to the PRA-PH family.</text>
</comment>
<keyword evidence="9 15" id="KW-0028">Amino-acid biosynthesis</keyword>
<keyword evidence="14 15" id="KW-0511">Multifunctional enzyme</keyword>
<accession>A0A8E2I6P5</accession>
<keyword evidence="11 15" id="KW-0378">Hydrolase</keyword>
<dbReference type="GO" id="GO:0004636">
    <property type="term" value="F:phosphoribosyl-ATP diphosphatase activity"/>
    <property type="evidence" value="ECO:0007669"/>
    <property type="project" value="UniProtKB-UniRule"/>
</dbReference>
<dbReference type="GO" id="GO:0005524">
    <property type="term" value="F:ATP binding"/>
    <property type="evidence" value="ECO:0007669"/>
    <property type="project" value="UniProtKB-KW"/>
</dbReference>
<feature type="region of interest" description="Phosphoribosyl-AMP cyclohydrolase" evidence="15">
    <location>
        <begin position="1"/>
        <end position="112"/>
    </location>
</feature>
<feature type="domain" description="Phosphoribosyl-AMP cyclohydrolase" evidence="16">
    <location>
        <begin position="23"/>
        <end position="96"/>
    </location>
</feature>
<dbReference type="PANTHER" id="PTHR42945">
    <property type="entry name" value="HISTIDINE BIOSYNTHESIS BIFUNCTIONAL PROTEIN"/>
    <property type="match status" value="1"/>
</dbReference>
<dbReference type="Proteomes" id="UP000189761">
    <property type="component" value="Unassembled WGS sequence"/>
</dbReference>
<evidence type="ECO:0000256" key="6">
    <source>
        <dbReference type="ARBA" id="ARBA00007731"/>
    </source>
</evidence>
<gene>
    <name evidence="15" type="primary">hisI</name>
    <name evidence="15" type="synonym">hisIE</name>
    <name evidence="17" type="ORF">BWZ43_17840</name>
</gene>
<evidence type="ECO:0000256" key="9">
    <source>
        <dbReference type="ARBA" id="ARBA00022605"/>
    </source>
</evidence>
<dbReference type="Pfam" id="PF01503">
    <property type="entry name" value="PRA-PH"/>
    <property type="match status" value="1"/>
</dbReference>
<dbReference type="RefSeq" id="WP_071974909.1">
    <property type="nucleotide sequence ID" value="NZ_CP065424.1"/>
</dbReference>
<evidence type="ECO:0000256" key="13">
    <source>
        <dbReference type="ARBA" id="ARBA00023102"/>
    </source>
</evidence>
<evidence type="ECO:0000256" key="7">
    <source>
        <dbReference type="ARBA" id="ARBA00008299"/>
    </source>
</evidence>
<dbReference type="FunFam" id="3.10.20.810:FF:000001">
    <property type="entry name" value="Histidine biosynthesis bifunctional protein HisIE"/>
    <property type="match status" value="1"/>
</dbReference>
<dbReference type="UniPathway" id="UPA00031">
    <property type="reaction ID" value="UER00007"/>
</dbReference>
<dbReference type="Gene3D" id="1.10.287.1080">
    <property type="entry name" value="MazG-like"/>
    <property type="match status" value="1"/>
</dbReference>
<dbReference type="NCBIfam" id="TIGR03188">
    <property type="entry name" value="histidine_hisI"/>
    <property type="match status" value="1"/>
</dbReference>
<comment type="subcellular location">
    <subcellularLocation>
        <location evidence="3 15">Cytoplasm</location>
    </subcellularLocation>
</comment>
<evidence type="ECO:0000256" key="2">
    <source>
        <dbReference type="ARBA" id="ARBA00001460"/>
    </source>
</evidence>
<evidence type="ECO:0000256" key="11">
    <source>
        <dbReference type="ARBA" id="ARBA00022801"/>
    </source>
</evidence>
<evidence type="ECO:0000313" key="17">
    <source>
        <dbReference type="EMBL" id="OOP67020.1"/>
    </source>
</evidence>
<evidence type="ECO:0000256" key="3">
    <source>
        <dbReference type="ARBA" id="ARBA00004496"/>
    </source>
</evidence>
<evidence type="ECO:0000259" key="16">
    <source>
        <dbReference type="Pfam" id="PF01502"/>
    </source>
</evidence>
<dbReference type="InterPro" id="IPR038019">
    <property type="entry name" value="PRib_AMP_CycHydrolase_sf"/>
</dbReference>
<dbReference type="GO" id="GO:0004635">
    <property type="term" value="F:phosphoribosyl-AMP cyclohydrolase activity"/>
    <property type="evidence" value="ECO:0007669"/>
    <property type="project" value="UniProtKB-UniRule"/>
</dbReference>
<dbReference type="HAMAP" id="MF_01021">
    <property type="entry name" value="HisI"/>
    <property type="match status" value="1"/>
</dbReference>
<sequence>MFEFSKGLIPAIIVDIHSKDVLMLAYMNEEAYQKTLETKETWFYSRSRQSLWNKGATSGNRQKVQSIQFDCDADTLLIYVEPSGPACHTGKTSCFYRTVPGFSEPNEKETDIFNKMMTEINDRKVNPLENSYTNYLLSKGIDKIGKKVIEEAGEVIIAAKNDDPKEMISECSDLFYHIFVLMAEKNISLSEIEEELKNRFAKKGNSKGDRQEIKNW</sequence>
<dbReference type="Gene3D" id="3.10.20.810">
    <property type="entry name" value="Phosphoribosyl-AMP cyclohydrolase"/>
    <property type="match status" value="1"/>
</dbReference>
<evidence type="ECO:0000256" key="14">
    <source>
        <dbReference type="ARBA" id="ARBA00023268"/>
    </source>
</evidence>
<evidence type="ECO:0000256" key="1">
    <source>
        <dbReference type="ARBA" id="ARBA00000024"/>
    </source>
</evidence>
<dbReference type="CDD" id="cd11534">
    <property type="entry name" value="NTP-PPase_HisIE_like"/>
    <property type="match status" value="1"/>
</dbReference>
<name>A0A8E2I6P5_9BACI</name>
<keyword evidence="18" id="KW-1185">Reference proteome</keyword>
<reference evidence="17 18" key="1">
    <citation type="submission" date="2017-01" db="EMBL/GenBank/DDBJ databases">
        <title>Draft genome sequence of Bacillus oleronius.</title>
        <authorList>
            <person name="Allam M."/>
        </authorList>
    </citation>
    <scope>NUCLEOTIDE SEQUENCE [LARGE SCALE GENOMIC DNA]</scope>
    <source>
        <strain evidence="17 18">DSM 9356</strain>
    </source>
</reference>
<dbReference type="EC" id="3.6.1.31" evidence="15"/>
<keyword evidence="13 15" id="KW-0368">Histidine biosynthesis</keyword>
<feature type="region of interest" description="Phosphoribosyl-ATP pyrophosphohydrolase" evidence="15">
    <location>
        <begin position="113"/>
        <end position="216"/>
    </location>
</feature>
<dbReference type="NCBIfam" id="NF002747">
    <property type="entry name" value="PRK02759.1"/>
    <property type="match status" value="1"/>
</dbReference>
<proteinExistence type="inferred from homology"/>
<dbReference type="EC" id="3.5.4.19" evidence="15"/>
<dbReference type="SUPFAM" id="SSF141734">
    <property type="entry name" value="HisI-like"/>
    <property type="match status" value="1"/>
</dbReference>
<evidence type="ECO:0000256" key="10">
    <source>
        <dbReference type="ARBA" id="ARBA00022741"/>
    </source>
</evidence>
<organism evidence="17 18">
    <name type="scientific">Heyndrickxia oleronia</name>
    <dbReference type="NCBI Taxonomy" id="38875"/>
    <lineage>
        <taxon>Bacteria</taxon>
        <taxon>Bacillati</taxon>
        <taxon>Bacillota</taxon>
        <taxon>Bacilli</taxon>
        <taxon>Bacillales</taxon>
        <taxon>Bacillaceae</taxon>
        <taxon>Heyndrickxia</taxon>
    </lineage>
</organism>
<dbReference type="InterPro" id="IPR002496">
    <property type="entry name" value="PRib_AMP_CycHydrolase_dom"/>
</dbReference>
<dbReference type="Pfam" id="PF01502">
    <property type="entry name" value="PRA-CH"/>
    <property type="match status" value="1"/>
</dbReference>
<keyword evidence="8 15" id="KW-0963">Cytoplasm</keyword>
<dbReference type="GO" id="GO:0005737">
    <property type="term" value="C:cytoplasm"/>
    <property type="evidence" value="ECO:0007669"/>
    <property type="project" value="UniProtKB-SubCell"/>
</dbReference>
<comment type="caution">
    <text evidence="17">The sequence shown here is derived from an EMBL/GenBank/DDBJ whole genome shotgun (WGS) entry which is preliminary data.</text>
</comment>
<dbReference type="AlphaFoldDB" id="A0A8E2I6P5"/>
<dbReference type="InterPro" id="IPR023019">
    <property type="entry name" value="His_synth_HisIE"/>
</dbReference>
<dbReference type="EMBL" id="MTLA01000238">
    <property type="protein sequence ID" value="OOP67020.1"/>
    <property type="molecule type" value="Genomic_DNA"/>
</dbReference>